<evidence type="ECO:0000313" key="2">
    <source>
        <dbReference type="Proteomes" id="UP001364224"/>
    </source>
</evidence>
<sequence length="34" mass="3783">MVRKIKAVGGIIARGRLAEFLIALRFAETRTAPR</sequence>
<organism evidence="1 2">
    <name type="scientific">Bradyrhizobium algeriense</name>
    <dbReference type="NCBI Taxonomy" id="634784"/>
    <lineage>
        <taxon>Bacteria</taxon>
        <taxon>Pseudomonadati</taxon>
        <taxon>Pseudomonadota</taxon>
        <taxon>Alphaproteobacteria</taxon>
        <taxon>Hyphomicrobiales</taxon>
        <taxon>Nitrobacteraceae</taxon>
        <taxon>Bradyrhizobium</taxon>
    </lineage>
</organism>
<dbReference type="EMBL" id="JAZHRV010000001">
    <property type="protein sequence ID" value="MEH2558203.1"/>
    <property type="molecule type" value="Genomic_DNA"/>
</dbReference>
<keyword evidence="2" id="KW-1185">Reference proteome</keyword>
<gene>
    <name evidence="1" type="ORF">V1286_005732</name>
</gene>
<evidence type="ECO:0000313" key="1">
    <source>
        <dbReference type="EMBL" id="MEH2558203.1"/>
    </source>
</evidence>
<proteinExistence type="predicted"/>
<comment type="caution">
    <text evidence="1">The sequence shown here is derived from an EMBL/GenBank/DDBJ whole genome shotgun (WGS) entry which is preliminary data.</text>
</comment>
<protein>
    <submittedName>
        <fullName evidence="1">Uncharacterized protein</fullName>
    </submittedName>
</protein>
<reference evidence="1 2" key="1">
    <citation type="submission" date="2024-02" db="EMBL/GenBank/DDBJ databases">
        <title>Adaptive strategies in a cosmopolitan and abundant soil bacterium.</title>
        <authorList>
            <person name="Carini P."/>
        </authorList>
    </citation>
    <scope>NUCLEOTIDE SEQUENCE [LARGE SCALE GENOMIC DNA]</scope>
    <source>
        <strain evidence="1 2">AZCC 1608</strain>
    </source>
</reference>
<dbReference type="Proteomes" id="UP001364224">
    <property type="component" value="Unassembled WGS sequence"/>
</dbReference>
<name>A0ABU8BJQ0_9BRAD</name>
<accession>A0ABU8BJQ0</accession>